<dbReference type="PANTHER" id="PTHR33164:SF89">
    <property type="entry name" value="MARR FAMILY REGULATORY PROTEIN"/>
    <property type="match status" value="1"/>
</dbReference>
<evidence type="ECO:0000259" key="2">
    <source>
        <dbReference type="PROSITE" id="PS50995"/>
    </source>
</evidence>
<dbReference type="PROSITE" id="PS50995">
    <property type="entry name" value="HTH_MARR_2"/>
    <property type="match status" value="1"/>
</dbReference>
<organism evidence="3 4">
    <name type="scientific">Eoetvoesiella caeni</name>
    <dbReference type="NCBI Taxonomy" id="645616"/>
    <lineage>
        <taxon>Bacteria</taxon>
        <taxon>Pseudomonadati</taxon>
        <taxon>Pseudomonadota</taxon>
        <taxon>Betaproteobacteria</taxon>
        <taxon>Burkholderiales</taxon>
        <taxon>Alcaligenaceae</taxon>
        <taxon>Eoetvoesiella</taxon>
    </lineage>
</organism>
<feature type="domain" description="HTH marR-type" evidence="2">
    <location>
        <begin position="39"/>
        <end position="171"/>
    </location>
</feature>
<protein>
    <submittedName>
        <fullName evidence="3">DNA-binding MarR family transcriptional regulator</fullName>
    </submittedName>
</protein>
<dbReference type="GO" id="GO:0003700">
    <property type="term" value="F:DNA-binding transcription factor activity"/>
    <property type="evidence" value="ECO:0007669"/>
    <property type="project" value="InterPro"/>
</dbReference>
<dbReference type="EMBL" id="QNRQ01000005">
    <property type="protein sequence ID" value="RBP39464.1"/>
    <property type="molecule type" value="Genomic_DNA"/>
</dbReference>
<dbReference type="SMART" id="SM00347">
    <property type="entry name" value="HTH_MARR"/>
    <property type="match status" value="1"/>
</dbReference>
<dbReference type="InterPro" id="IPR000835">
    <property type="entry name" value="HTH_MarR-typ"/>
</dbReference>
<reference evidence="3 4" key="1">
    <citation type="submission" date="2018-06" db="EMBL/GenBank/DDBJ databases">
        <title>Genomic Encyclopedia of Type Strains, Phase IV (KMG-IV): sequencing the most valuable type-strain genomes for metagenomic binning, comparative biology and taxonomic classification.</title>
        <authorList>
            <person name="Goeker M."/>
        </authorList>
    </citation>
    <scope>NUCLEOTIDE SEQUENCE [LARGE SCALE GENOMIC DNA]</scope>
    <source>
        <strain evidence="3 4">DSM 25520</strain>
    </source>
</reference>
<evidence type="ECO:0000313" key="3">
    <source>
        <dbReference type="EMBL" id="RBP39464.1"/>
    </source>
</evidence>
<keyword evidence="3" id="KW-0238">DNA-binding</keyword>
<dbReference type="InterPro" id="IPR036388">
    <property type="entry name" value="WH-like_DNA-bd_sf"/>
</dbReference>
<dbReference type="GO" id="GO:0006950">
    <property type="term" value="P:response to stress"/>
    <property type="evidence" value="ECO:0007669"/>
    <property type="project" value="TreeGrafter"/>
</dbReference>
<evidence type="ECO:0000313" key="4">
    <source>
        <dbReference type="Proteomes" id="UP000253628"/>
    </source>
</evidence>
<dbReference type="Pfam" id="PF01047">
    <property type="entry name" value="MarR"/>
    <property type="match status" value="1"/>
</dbReference>
<name>A0A366HB32_9BURK</name>
<keyword evidence="4" id="KW-1185">Reference proteome</keyword>
<dbReference type="InterPro" id="IPR039422">
    <property type="entry name" value="MarR/SlyA-like"/>
</dbReference>
<dbReference type="PRINTS" id="PR00598">
    <property type="entry name" value="HTHMARR"/>
</dbReference>
<dbReference type="Proteomes" id="UP000253628">
    <property type="component" value="Unassembled WGS sequence"/>
</dbReference>
<sequence length="171" mass="18836">MSTSSSSLRQKDVAANTEPDASKAGDAQGHPLSFLDLQNDSLGYAVKRAQVRTYEMLFSILGPDALSPGRMTALSIVATKPGINQSELAEMLGITRAGVVKVVDTLESLRFVERRKIPDNRRSYALVVTKAGLDELRRLSVLTQRYEEKIASRISKAERRQLMSLLDKIAT</sequence>
<comment type="caution">
    <text evidence="3">The sequence shown here is derived from an EMBL/GenBank/DDBJ whole genome shotgun (WGS) entry which is preliminary data.</text>
</comment>
<proteinExistence type="predicted"/>
<dbReference type="AlphaFoldDB" id="A0A366HB32"/>
<dbReference type="RefSeq" id="WP_211317242.1">
    <property type="nucleotide sequence ID" value="NZ_JACCEU010000003.1"/>
</dbReference>
<evidence type="ECO:0000256" key="1">
    <source>
        <dbReference type="SAM" id="MobiDB-lite"/>
    </source>
</evidence>
<dbReference type="InterPro" id="IPR036390">
    <property type="entry name" value="WH_DNA-bd_sf"/>
</dbReference>
<dbReference type="SUPFAM" id="SSF46785">
    <property type="entry name" value="Winged helix' DNA-binding domain"/>
    <property type="match status" value="1"/>
</dbReference>
<gene>
    <name evidence="3" type="ORF">DFR37_105260</name>
</gene>
<dbReference type="GO" id="GO:0003677">
    <property type="term" value="F:DNA binding"/>
    <property type="evidence" value="ECO:0007669"/>
    <property type="project" value="UniProtKB-KW"/>
</dbReference>
<dbReference type="Gene3D" id="1.10.10.10">
    <property type="entry name" value="Winged helix-like DNA-binding domain superfamily/Winged helix DNA-binding domain"/>
    <property type="match status" value="1"/>
</dbReference>
<accession>A0A366HB32</accession>
<dbReference type="PANTHER" id="PTHR33164">
    <property type="entry name" value="TRANSCRIPTIONAL REGULATOR, MARR FAMILY"/>
    <property type="match status" value="1"/>
</dbReference>
<feature type="region of interest" description="Disordered" evidence="1">
    <location>
        <begin position="1"/>
        <end position="30"/>
    </location>
</feature>